<protein>
    <submittedName>
        <fullName evidence="6">50S ribosomal protein L6</fullName>
    </submittedName>
</protein>
<dbReference type="NCBIfam" id="TIGR03654">
    <property type="entry name" value="L6_bact"/>
    <property type="match status" value="1"/>
</dbReference>
<evidence type="ECO:0000256" key="2">
    <source>
        <dbReference type="ARBA" id="ARBA00022980"/>
    </source>
</evidence>
<dbReference type="OrthoDB" id="540873at2759"/>
<dbReference type="Gene3D" id="3.90.930.12">
    <property type="entry name" value="Ribosomal protein L6, alpha-beta domain"/>
    <property type="match status" value="2"/>
</dbReference>
<evidence type="ECO:0000256" key="4">
    <source>
        <dbReference type="RuleBase" id="RU003869"/>
    </source>
</evidence>
<dbReference type="STRING" id="667725.A0A0L0GB35"/>
<dbReference type="GO" id="GO:0019843">
    <property type="term" value="F:rRNA binding"/>
    <property type="evidence" value="ECO:0007669"/>
    <property type="project" value="InterPro"/>
</dbReference>
<dbReference type="RefSeq" id="XP_014159380.1">
    <property type="nucleotide sequence ID" value="XM_014303905.1"/>
</dbReference>
<evidence type="ECO:0000313" key="6">
    <source>
        <dbReference type="EMBL" id="KNC85478.1"/>
    </source>
</evidence>
<name>A0A0L0GB35_9EUKA</name>
<proteinExistence type="inferred from homology"/>
<dbReference type="PANTHER" id="PTHR11655">
    <property type="entry name" value="60S/50S RIBOSOMAL PROTEIN L6/L9"/>
    <property type="match status" value="1"/>
</dbReference>
<sequence length="183" mass="19811">MSRLAKRPMPIPAGAKLTLKGQTLKVIGPKGVLATRLPSNVSVSMDESGQNLLFTCQNEQDRKNKQMHGLSYGIIGNMLTGVTLGFEKHLELQGVGYRAAKQGDNLSINIGFSKPVIFEPPRGIKLDLLNPTNLLVRGIDLQQVGAIAAKIRAIRPPDAYKGKGIRYGDEQVRLKAGKGGKKK</sequence>
<dbReference type="SUPFAM" id="SSF56053">
    <property type="entry name" value="Ribosomal protein L6"/>
    <property type="match status" value="2"/>
</dbReference>
<accession>A0A0L0GB35</accession>
<evidence type="ECO:0000256" key="1">
    <source>
        <dbReference type="ARBA" id="ARBA00009356"/>
    </source>
</evidence>
<dbReference type="GO" id="GO:0002181">
    <property type="term" value="P:cytoplasmic translation"/>
    <property type="evidence" value="ECO:0007669"/>
    <property type="project" value="TreeGrafter"/>
</dbReference>
<dbReference type="PIRSF" id="PIRSF002162">
    <property type="entry name" value="Ribosomal_L6"/>
    <property type="match status" value="1"/>
</dbReference>
<organism evidence="6 7">
    <name type="scientific">Sphaeroforma arctica JP610</name>
    <dbReference type="NCBI Taxonomy" id="667725"/>
    <lineage>
        <taxon>Eukaryota</taxon>
        <taxon>Ichthyosporea</taxon>
        <taxon>Ichthyophonida</taxon>
        <taxon>Sphaeroforma</taxon>
    </lineage>
</organism>
<dbReference type="InterPro" id="IPR036789">
    <property type="entry name" value="Ribosomal_uL6-like_a/b-dom_sf"/>
</dbReference>
<dbReference type="PROSITE" id="PS00525">
    <property type="entry name" value="RIBOSOMAL_L6_1"/>
    <property type="match status" value="1"/>
</dbReference>
<evidence type="ECO:0000256" key="3">
    <source>
        <dbReference type="ARBA" id="ARBA00023274"/>
    </source>
</evidence>
<dbReference type="InterPro" id="IPR019906">
    <property type="entry name" value="Ribosomal_uL6_bac-type"/>
</dbReference>
<dbReference type="InterPro" id="IPR020040">
    <property type="entry name" value="Ribosomal_uL6_a/b-dom"/>
</dbReference>
<evidence type="ECO:0000259" key="5">
    <source>
        <dbReference type="Pfam" id="PF00347"/>
    </source>
</evidence>
<evidence type="ECO:0000313" key="7">
    <source>
        <dbReference type="Proteomes" id="UP000054560"/>
    </source>
</evidence>
<feature type="domain" description="Large ribosomal subunit protein uL6 alpha-beta" evidence="5">
    <location>
        <begin position="11"/>
        <end position="83"/>
    </location>
</feature>
<dbReference type="InterPro" id="IPR000702">
    <property type="entry name" value="Ribosomal_uL6-like"/>
</dbReference>
<dbReference type="InterPro" id="IPR002358">
    <property type="entry name" value="Ribosomal_uL6_CS"/>
</dbReference>
<keyword evidence="2 4" id="KW-0689">Ribosomal protein</keyword>
<reference evidence="6 7" key="1">
    <citation type="submission" date="2011-02" db="EMBL/GenBank/DDBJ databases">
        <title>The Genome Sequence of Sphaeroforma arctica JP610.</title>
        <authorList>
            <consortium name="The Broad Institute Genome Sequencing Platform"/>
            <person name="Russ C."/>
            <person name="Cuomo C."/>
            <person name="Young S.K."/>
            <person name="Zeng Q."/>
            <person name="Gargeya S."/>
            <person name="Alvarado L."/>
            <person name="Berlin A."/>
            <person name="Chapman S.B."/>
            <person name="Chen Z."/>
            <person name="Freedman E."/>
            <person name="Gellesch M."/>
            <person name="Goldberg J."/>
            <person name="Griggs A."/>
            <person name="Gujja S."/>
            <person name="Heilman E."/>
            <person name="Heiman D."/>
            <person name="Howarth C."/>
            <person name="Mehta T."/>
            <person name="Neiman D."/>
            <person name="Pearson M."/>
            <person name="Roberts A."/>
            <person name="Saif S."/>
            <person name="Shea T."/>
            <person name="Shenoy N."/>
            <person name="Sisk P."/>
            <person name="Stolte C."/>
            <person name="Sykes S."/>
            <person name="White J."/>
            <person name="Yandava C."/>
            <person name="Burger G."/>
            <person name="Gray M.W."/>
            <person name="Holland P.W.H."/>
            <person name="King N."/>
            <person name="Lang F.B.F."/>
            <person name="Roger A.J."/>
            <person name="Ruiz-Trillo I."/>
            <person name="Haas B."/>
            <person name="Nusbaum C."/>
            <person name="Birren B."/>
        </authorList>
    </citation>
    <scope>NUCLEOTIDE SEQUENCE [LARGE SCALE GENOMIC DNA]</scope>
    <source>
        <strain evidence="6 7">JP610</strain>
    </source>
</reference>
<dbReference type="EMBL" id="KQ241700">
    <property type="protein sequence ID" value="KNC85478.1"/>
    <property type="molecule type" value="Genomic_DNA"/>
</dbReference>
<dbReference type="AlphaFoldDB" id="A0A0L0GB35"/>
<dbReference type="PANTHER" id="PTHR11655:SF14">
    <property type="entry name" value="LARGE RIBOSOMAL SUBUNIT PROTEIN UL6M"/>
    <property type="match status" value="1"/>
</dbReference>
<dbReference type="FunFam" id="3.90.930.12:FF:000001">
    <property type="entry name" value="50S ribosomal protein L6"/>
    <property type="match status" value="1"/>
</dbReference>
<dbReference type="GO" id="GO:0003735">
    <property type="term" value="F:structural constituent of ribosome"/>
    <property type="evidence" value="ECO:0007669"/>
    <property type="project" value="InterPro"/>
</dbReference>
<dbReference type="eggNOG" id="KOG3254">
    <property type="taxonomic scope" value="Eukaryota"/>
</dbReference>
<keyword evidence="3 4" id="KW-0687">Ribonucleoprotein</keyword>
<dbReference type="Pfam" id="PF00347">
    <property type="entry name" value="Ribosomal_L6"/>
    <property type="match status" value="2"/>
</dbReference>
<comment type="similarity">
    <text evidence="1 4">Belongs to the universal ribosomal protein uL6 family.</text>
</comment>
<dbReference type="GeneID" id="25902852"/>
<dbReference type="Proteomes" id="UP000054560">
    <property type="component" value="Unassembled WGS sequence"/>
</dbReference>
<keyword evidence="7" id="KW-1185">Reference proteome</keyword>
<gene>
    <name evidence="6" type="ORF">SARC_02348</name>
</gene>
<dbReference type="PRINTS" id="PR00059">
    <property type="entry name" value="RIBOSOMALL6"/>
</dbReference>
<feature type="domain" description="Large ribosomal subunit protein uL6 alpha-beta" evidence="5">
    <location>
        <begin position="94"/>
        <end position="168"/>
    </location>
</feature>
<dbReference type="GO" id="GO:0022625">
    <property type="term" value="C:cytosolic large ribosomal subunit"/>
    <property type="evidence" value="ECO:0007669"/>
    <property type="project" value="TreeGrafter"/>
</dbReference>